<dbReference type="GO" id="GO:0009254">
    <property type="term" value="P:peptidoglycan turnover"/>
    <property type="evidence" value="ECO:0007669"/>
    <property type="project" value="TreeGrafter"/>
</dbReference>
<dbReference type="PROSITE" id="PS01272">
    <property type="entry name" value="GCKR"/>
    <property type="match status" value="1"/>
</dbReference>
<dbReference type="PROSITE" id="PS51464">
    <property type="entry name" value="SIS"/>
    <property type="match status" value="1"/>
</dbReference>
<dbReference type="InterPro" id="IPR001347">
    <property type="entry name" value="SIS_dom"/>
</dbReference>
<dbReference type="Gene3D" id="1.10.8.1080">
    <property type="match status" value="1"/>
</dbReference>
<dbReference type="STRING" id="150033.RV14_GL002372"/>
<dbReference type="HAMAP" id="MF_00068">
    <property type="entry name" value="MurQ"/>
    <property type="match status" value="1"/>
</dbReference>
<comment type="catalytic activity">
    <reaction evidence="3">
        <text>N-acetyl-D-muramate 6-phosphate + H2O = N-acetyl-D-glucosamine 6-phosphate + (R)-lactate</text>
        <dbReference type="Rhea" id="RHEA:26410"/>
        <dbReference type="ChEBI" id="CHEBI:15377"/>
        <dbReference type="ChEBI" id="CHEBI:16004"/>
        <dbReference type="ChEBI" id="CHEBI:57513"/>
        <dbReference type="ChEBI" id="CHEBI:58722"/>
        <dbReference type="EC" id="4.2.1.126"/>
    </reaction>
</comment>
<dbReference type="UniPathway" id="UPA00342"/>
<keyword evidence="6" id="KW-1185">Reference proteome</keyword>
<dbReference type="Pfam" id="PF22645">
    <property type="entry name" value="GKRP_SIS_N"/>
    <property type="match status" value="1"/>
</dbReference>
<dbReference type="PANTHER" id="PTHR10088:SF4">
    <property type="entry name" value="GLUCOKINASE REGULATORY PROTEIN"/>
    <property type="match status" value="1"/>
</dbReference>
<dbReference type="EMBL" id="JXLB01000009">
    <property type="protein sequence ID" value="OJG81829.1"/>
    <property type="molecule type" value="Genomic_DNA"/>
</dbReference>
<dbReference type="Proteomes" id="UP000182152">
    <property type="component" value="Unassembled WGS sequence"/>
</dbReference>
<proteinExistence type="inferred from homology"/>
<dbReference type="Gene3D" id="3.40.50.10490">
    <property type="entry name" value="Glucose-6-phosphate isomerase like protein, domain 1"/>
    <property type="match status" value="1"/>
</dbReference>
<evidence type="ECO:0000256" key="1">
    <source>
        <dbReference type="ARBA" id="ARBA00023239"/>
    </source>
</evidence>
<dbReference type="GO" id="GO:0097173">
    <property type="term" value="P:N-acetylmuramic acid catabolic process"/>
    <property type="evidence" value="ECO:0007669"/>
    <property type="project" value="UniProtKB-UniPathway"/>
</dbReference>
<comment type="caution">
    <text evidence="5">The sequence shown here is derived from an EMBL/GenBank/DDBJ whole genome shotgun (WGS) entry which is preliminary data.</text>
</comment>
<dbReference type="CDD" id="cd05007">
    <property type="entry name" value="SIS_Etherase"/>
    <property type="match status" value="1"/>
</dbReference>
<comment type="similarity">
    <text evidence="3">Belongs to the GCKR-like family. MurNAc-6-P etherase subfamily.</text>
</comment>
<name>A0A1L8WLC3_9ENTE</name>
<dbReference type="OrthoDB" id="9813395at2"/>
<evidence type="ECO:0000259" key="4">
    <source>
        <dbReference type="PROSITE" id="PS51464"/>
    </source>
</evidence>
<dbReference type="GO" id="GO:0016835">
    <property type="term" value="F:carbon-oxygen lyase activity"/>
    <property type="evidence" value="ECO:0007669"/>
    <property type="project" value="UniProtKB-UniRule"/>
</dbReference>
<dbReference type="AlphaFoldDB" id="A0A1L8WLC3"/>
<evidence type="ECO:0000313" key="6">
    <source>
        <dbReference type="Proteomes" id="UP000182152"/>
    </source>
</evidence>
<comment type="function">
    <text evidence="3">Specifically catalyzes the cleavage of the D-lactyl ether substituent of MurNAc 6-phosphate, producing GlcNAc 6-phosphate and D-lactate.</text>
</comment>
<organism evidence="5 6">
    <name type="scientific">Enterococcus ratti</name>
    <dbReference type="NCBI Taxonomy" id="150033"/>
    <lineage>
        <taxon>Bacteria</taxon>
        <taxon>Bacillati</taxon>
        <taxon>Bacillota</taxon>
        <taxon>Bacilli</taxon>
        <taxon>Lactobacillales</taxon>
        <taxon>Enterococcaceae</taxon>
        <taxon>Enterococcus</taxon>
    </lineage>
</organism>
<dbReference type="EC" id="4.2.1.126" evidence="3"/>
<dbReference type="NCBIfam" id="TIGR00274">
    <property type="entry name" value="N-acetylmuramic acid 6-phosphate etherase"/>
    <property type="match status" value="1"/>
</dbReference>
<keyword evidence="2 3" id="KW-0119">Carbohydrate metabolism</keyword>
<gene>
    <name evidence="3" type="primary">murQ</name>
    <name evidence="5" type="ORF">RV14_GL002372</name>
</gene>
<feature type="domain" description="SIS" evidence="4">
    <location>
        <begin position="55"/>
        <end position="218"/>
    </location>
</feature>
<feature type="active site" evidence="3">
    <location>
        <position position="114"/>
    </location>
</feature>
<evidence type="ECO:0000256" key="2">
    <source>
        <dbReference type="ARBA" id="ARBA00023277"/>
    </source>
</evidence>
<comment type="pathway">
    <text evidence="3">Amino-sugar metabolism; N-acetylmuramate degradation.</text>
</comment>
<dbReference type="GO" id="GO:0016803">
    <property type="term" value="F:ether hydrolase activity"/>
    <property type="evidence" value="ECO:0007669"/>
    <property type="project" value="TreeGrafter"/>
</dbReference>
<dbReference type="NCBIfam" id="NF003915">
    <property type="entry name" value="PRK05441.1"/>
    <property type="match status" value="1"/>
</dbReference>
<comment type="subunit">
    <text evidence="3">Homodimer.</text>
</comment>
<dbReference type="GO" id="GO:0097367">
    <property type="term" value="F:carbohydrate derivative binding"/>
    <property type="evidence" value="ECO:0007669"/>
    <property type="project" value="InterPro"/>
</dbReference>
<dbReference type="InterPro" id="IPR046348">
    <property type="entry name" value="SIS_dom_sf"/>
</dbReference>
<dbReference type="InterPro" id="IPR005486">
    <property type="entry name" value="Glucokinase_regulatory_CS"/>
</dbReference>
<reference evidence="5 6" key="1">
    <citation type="submission" date="2014-12" db="EMBL/GenBank/DDBJ databases">
        <title>Draft genome sequences of 29 type strains of Enterococci.</title>
        <authorList>
            <person name="Zhong Z."/>
            <person name="Sun Z."/>
            <person name="Liu W."/>
            <person name="Zhang W."/>
            <person name="Zhang H."/>
        </authorList>
    </citation>
    <scope>NUCLEOTIDE SEQUENCE [LARGE SCALE GENOMIC DNA]</scope>
    <source>
        <strain evidence="5 6">DSM 15687</strain>
    </source>
</reference>
<evidence type="ECO:0000256" key="3">
    <source>
        <dbReference type="HAMAP-Rule" id="MF_00068"/>
    </source>
</evidence>
<dbReference type="FunFam" id="3.40.50.10490:FF:000014">
    <property type="entry name" value="N-acetylmuramic acid 6-phosphate etherase"/>
    <property type="match status" value="1"/>
</dbReference>
<dbReference type="SUPFAM" id="SSF53697">
    <property type="entry name" value="SIS domain"/>
    <property type="match status" value="1"/>
</dbReference>
<dbReference type="NCBIfam" id="NF009222">
    <property type="entry name" value="PRK12570.1"/>
    <property type="match status" value="1"/>
</dbReference>
<keyword evidence="1 3" id="KW-0456">Lyase</keyword>
<protein>
    <recommendedName>
        <fullName evidence="3">N-acetylmuramic acid 6-phosphate etherase</fullName>
        <shortName evidence="3">MurNAc-6-P etherase</shortName>
        <ecNumber evidence="3">4.2.1.126</ecNumber>
    </recommendedName>
    <alternativeName>
        <fullName evidence="3">N-acetylmuramic acid 6-phosphate hydrolase</fullName>
    </alternativeName>
    <alternativeName>
        <fullName evidence="3">N-acetylmuramic acid 6-phosphate lyase</fullName>
    </alternativeName>
</protein>
<comment type="miscellaneous">
    <text evidence="3">A lyase-type mechanism (elimination/hydration) is suggested for the cleavage of the lactyl ether bond of MurNAc 6-phosphate, with the formation of an alpha,beta-unsaturated aldehyde intermediate with (E)-stereochemistry, followed by the syn addition of water to give product.</text>
</comment>
<sequence>MEMENLDTEQRNQNSLNIDRVSTKEMLRIINEEDKKVAEVVADKIDLISKAVDLAVKRYRQGGRLIYIGAGTSGRLGFLDAVELVPTYGVSPARTIGLIAGGSQALIKAVEGAEDSIELAVKDLRSVALTKQDVVIGLAASGRTPYVAGGLRYANDKGALTIAVSCSQNSQISQIAKIGIDVPVGAEVVTGSTRMKAGTAQKMTINMLSTGIMIQLGFVYQNLMINVQPTNHKLVDRGIRIIRDATGVSQQAAAKAMHQCGNEVNTAIVMLAKGVSVDTARNLIAANDGALAKIIDE</sequence>
<evidence type="ECO:0000313" key="5">
    <source>
        <dbReference type="EMBL" id="OJG81829.1"/>
    </source>
</evidence>
<accession>A0A1L8WLC3</accession>
<dbReference type="GO" id="GO:0046348">
    <property type="term" value="P:amino sugar catabolic process"/>
    <property type="evidence" value="ECO:0007669"/>
    <property type="project" value="InterPro"/>
</dbReference>
<dbReference type="PANTHER" id="PTHR10088">
    <property type="entry name" value="GLUCOKINASE REGULATORY PROTEIN"/>
    <property type="match status" value="1"/>
</dbReference>
<feature type="active site" description="Proton donor" evidence="3">
    <location>
        <position position="83"/>
    </location>
</feature>
<dbReference type="InterPro" id="IPR005488">
    <property type="entry name" value="Etherase_MurQ"/>
</dbReference>
<dbReference type="RefSeq" id="WP_071855355.1">
    <property type="nucleotide sequence ID" value="NZ_JXLB01000009.1"/>
</dbReference>
<dbReference type="InterPro" id="IPR040190">
    <property type="entry name" value="MURQ/GCKR"/>
</dbReference>